<dbReference type="Proteomes" id="UP000824262">
    <property type="component" value="Unassembled WGS sequence"/>
</dbReference>
<dbReference type="EMBL" id="DVGA01000012">
    <property type="protein sequence ID" value="HIQ77806.1"/>
    <property type="molecule type" value="Genomic_DNA"/>
</dbReference>
<evidence type="ECO:0000313" key="1">
    <source>
        <dbReference type="EMBL" id="HIQ77806.1"/>
    </source>
</evidence>
<proteinExistence type="predicted"/>
<dbReference type="PANTHER" id="PTHR34071:SF2">
    <property type="entry name" value="FLAVIN-NUCLEOTIDE-BINDING PROTEIN"/>
    <property type="match status" value="1"/>
</dbReference>
<sequence>MDFREPRGNLFGMVQMTKEEIDTFLGGRHCASLAFENINGYPGVTPVNYAYDGRAFYIHCARKGERFESLQRCPRVALCVYHDANDEADADGMAEHLSVTAYGEASPLEGAEALRALDLIAYQAGKPFKARGEGNAPFLSALDVYEIVPAHLTGRKIPWRSRPKK</sequence>
<evidence type="ECO:0000313" key="2">
    <source>
        <dbReference type="Proteomes" id="UP000824262"/>
    </source>
</evidence>
<comment type="caution">
    <text evidence="1">The sequence shown here is derived from an EMBL/GenBank/DDBJ whole genome shotgun (WGS) entry which is preliminary data.</text>
</comment>
<accession>A0A9D0ZE83</accession>
<dbReference type="Pfam" id="PF12900">
    <property type="entry name" value="Pyridox_ox_2"/>
    <property type="match status" value="1"/>
</dbReference>
<protein>
    <submittedName>
        <fullName evidence="1">Pyridoxamine 5'-phosphate oxidase family protein</fullName>
    </submittedName>
</protein>
<dbReference type="SUPFAM" id="SSF50475">
    <property type="entry name" value="FMN-binding split barrel"/>
    <property type="match status" value="1"/>
</dbReference>
<dbReference type="InterPro" id="IPR024747">
    <property type="entry name" value="Pyridox_Oxase-rel"/>
</dbReference>
<dbReference type="InterPro" id="IPR012349">
    <property type="entry name" value="Split_barrel_FMN-bd"/>
</dbReference>
<dbReference type="Gene3D" id="2.30.110.10">
    <property type="entry name" value="Electron Transport, Fmn-binding Protein, Chain A"/>
    <property type="match status" value="1"/>
</dbReference>
<reference evidence="1" key="1">
    <citation type="submission" date="2020-10" db="EMBL/GenBank/DDBJ databases">
        <authorList>
            <person name="Gilroy R."/>
        </authorList>
    </citation>
    <scope>NUCLEOTIDE SEQUENCE</scope>
    <source>
        <strain evidence="1">ChiBcolR7-354</strain>
    </source>
</reference>
<gene>
    <name evidence="1" type="ORF">IAB77_00935</name>
</gene>
<dbReference type="PANTHER" id="PTHR34071">
    <property type="entry name" value="5-NITROIMIDAZOLE ANTIBIOTICS RESISTANCE PROTEIN, NIMA-FAMILY-RELATED PROTEIN-RELATED"/>
    <property type="match status" value="1"/>
</dbReference>
<reference evidence="1" key="2">
    <citation type="journal article" date="2021" name="PeerJ">
        <title>Extensive microbial diversity within the chicken gut microbiome revealed by metagenomics and culture.</title>
        <authorList>
            <person name="Gilroy R."/>
            <person name="Ravi A."/>
            <person name="Getino M."/>
            <person name="Pursley I."/>
            <person name="Horton D.L."/>
            <person name="Alikhan N.F."/>
            <person name="Baker D."/>
            <person name="Gharbi K."/>
            <person name="Hall N."/>
            <person name="Watson M."/>
            <person name="Adriaenssens E.M."/>
            <person name="Foster-Nyarko E."/>
            <person name="Jarju S."/>
            <person name="Secka A."/>
            <person name="Antonio M."/>
            <person name="Oren A."/>
            <person name="Chaudhuri R.R."/>
            <person name="La Ragione R."/>
            <person name="Hildebrand F."/>
            <person name="Pallen M.J."/>
        </authorList>
    </citation>
    <scope>NUCLEOTIDE SEQUENCE</scope>
    <source>
        <strain evidence="1">ChiBcolR7-354</strain>
    </source>
</reference>
<name>A0A9D0ZE83_9FIRM</name>
<organism evidence="1 2">
    <name type="scientific">Candidatus Scatomorpha intestinavium</name>
    <dbReference type="NCBI Taxonomy" id="2840922"/>
    <lineage>
        <taxon>Bacteria</taxon>
        <taxon>Bacillati</taxon>
        <taxon>Bacillota</taxon>
        <taxon>Clostridia</taxon>
        <taxon>Eubacteriales</taxon>
        <taxon>Candidatus Scatomorpha</taxon>
    </lineage>
</organism>
<dbReference type="AlphaFoldDB" id="A0A9D0ZE83"/>